<feature type="non-terminal residue" evidence="1">
    <location>
        <position position="229"/>
    </location>
</feature>
<reference evidence="1" key="1">
    <citation type="submission" date="2021-01" db="EMBL/GenBank/DDBJ databases">
        <authorList>
            <person name="Kaushik A."/>
        </authorList>
    </citation>
    <scope>NUCLEOTIDE SEQUENCE</scope>
    <source>
        <strain evidence="1">AG4-R118</strain>
    </source>
</reference>
<evidence type="ECO:0000313" key="1">
    <source>
        <dbReference type="EMBL" id="CAE6482915.1"/>
    </source>
</evidence>
<accession>A0A8H3CLG5</accession>
<dbReference type="AlphaFoldDB" id="A0A8H3CLG5"/>
<comment type="caution">
    <text evidence="1">The sequence shown here is derived from an EMBL/GenBank/DDBJ whole genome shotgun (WGS) entry which is preliminary data.</text>
</comment>
<name>A0A8H3CLG5_9AGAM</name>
<proteinExistence type="predicted"/>
<dbReference type="Proteomes" id="UP000663888">
    <property type="component" value="Unassembled WGS sequence"/>
</dbReference>
<dbReference type="EMBL" id="CAJMWX010001346">
    <property type="protein sequence ID" value="CAE6482915.1"/>
    <property type="molecule type" value="Genomic_DNA"/>
</dbReference>
<evidence type="ECO:0000313" key="2">
    <source>
        <dbReference type="Proteomes" id="UP000663888"/>
    </source>
</evidence>
<gene>
    <name evidence="1" type="ORF">RDB_LOCUS127895</name>
</gene>
<sequence>EFSEFLLSFLEEQPSITKLGWHGPVVESDADLFHIQAVIKQGLLPNLEHLEGTPLILNGLLPLRPISSTTILYSSQEGTLEGGLARSLVPITRVCIAESPTSKGRPWLPFRELSDWLSPVEEIRILTVGIPWGVVNWTMLDYPRFLGLDALNKIIIGGIDNGMACNPILSEASIHSWMRSAWPMPHVDLELCRRRRIMLDIYGLATDQNIILSILGGHRERRHRKKART</sequence>
<protein>
    <submittedName>
        <fullName evidence="1">Uncharacterized protein</fullName>
    </submittedName>
</protein>
<organism evidence="1 2">
    <name type="scientific">Rhizoctonia solani</name>
    <dbReference type="NCBI Taxonomy" id="456999"/>
    <lineage>
        <taxon>Eukaryota</taxon>
        <taxon>Fungi</taxon>
        <taxon>Dikarya</taxon>
        <taxon>Basidiomycota</taxon>
        <taxon>Agaricomycotina</taxon>
        <taxon>Agaricomycetes</taxon>
        <taxon>Cantharellales</taxon>
        <taxon>Ceratobasidiaceae</taxon>
        <taxon>Rhizoctonia</taxon>
    </lineage>
</organism>